<dbReference type="GO" id="GO:0005737">
    <property type="term" value="C:cytoplasm"/>
    <property type="evidence" value="ECO:0007669"/>
    <property type="project" value="UniProtKB-SubCell"/>
</dbReference>
<dbReference type="Pfam" id="PF02170">
    <property type="entry name" value="PAZ"/>
    <property type="match status" value="1"/>
</dbReference>
<dbReference type="Pfam" id="PF02171">
    <property type="entry name" value="Piwi"/>
    <property type="match status" value="1"/>
</dbReference>
<dbReference type="Proteomes" id="UP000639338">
    <property type="component" value="Unassembled WGS sequence"/>
</dbReference>
<dbReference type="InterPro" id="IPR036397">
    <property type="entry name" value="RNaseH_sf"/>
</dbReference>
<dbReference type="SUPFAM" id="SSF101690">
    <property type="entry name" value="PAZ domain"/>
    <property type="match status" value="1"/>
</dbReference>
<evidence type="ECO:0000256" key="5">
    <source>
        <dbReference type="ARBA" id="ARBA00022884"/>
    </source>
</evidence>
<evidence type="ECO:0000259" key="9">
    <source>
        <dbReference type="PROSITE" id="PS50821"/>
    </source>
</evidence>
<feature type="compositionally biased region" description="Gly residues" evidence="8">
    <location>
        <begin position="1"/>
        <end position="17"/>
    </location>
</feature>
<dbReference type="GO" id="GO:0030154">
    <property type="term" value="P:cell differentiation"/>
    <property type="evidence" value="ECO:0007669"/>
    <property type="project" value="UniProtKB-KW"/>
</dbReference>
<feature type="compositionally biased region" description="Low complexity" evidence="8">
    <location>
        <begin position="86"/>
        <end position="96"/>
    </location>
</feature>
<evidence type="ECO:0000256" key="3">
    <source>
        <dbReference type="ARBA" id="ARBA00022490"/>
    </source>
</evidence>
<dbReference type="GO" id="GO:0140965">
    <property type="term" value="P:secondary piRNA processing"/>
    <property type="evidence" value="ECO:0007669"/>
    <property type="project" value="UniProtKB-ARBA"/>
</dbReference>
<keyword evidence="3" id="KW-0963">Cytoplasm</keyword>
<protein>
    <submittedName>
        <fullName evidence="11">Uncharacterized protein</fullName>
    </submittedName>
</protein>
<dbReference type="SMART" id="SM00949">
    <property type="entry name" value="PAZ"/>
    <property type="match status" value="1"/>
</dbReference>
<name>A0A834Y2U2_APHGI</name>
<comment type="similarity">
    <text evidence="7">Belongs to the argonaute family. Piwi subfamily.</text>
</comment>
<keyword evidence="6" id="KW-0943">RNA-mediated gene silencing</keyword>
<evidence type="ECO:0000259" key="10">
    <source>
        <dbReference type="PROSITE" id="PS50822"/>
    </source>
</evidence>
<dbReference type="Gene3D" id="2.170.260.10">
    <property type="entry name" value="paz domain"/>
    <property type="match status" value="1"/>
</dbReference>
<evidence type="ECO:0000256" key="6">
    <source>
        <dbReference type="ARBA" id="ARBA00023158"/>
    </source>
</evidence>
<feature type="domain" description="Piwi" evidence="10">
    <location>
        <begin position="664"/>
        <end position="957"/>
    </location>
</feature>
<dbReference type="CDD" id="cd02845">
    <property type="entry name" value="PAZ_piwi_like"/>
    <property type="match status" value="1"/>
</dbReference>
<dbReference type="AlphaFoldDB" id="A0A834Y2U2"/>
<dbReference type="SMART" id="SM00950">
    <property type="entry name" value="Piwi"/>
    <property type="match status" value="1"/>
</dbReference>
<organism evidence="11 12">
    <name type="scientific">Aphidius gifuensis</name>
    <name type="common">Parasitoid wasp</name>
    <dbReference type="NCBI Taxonomy" id="684658"/>
    <lineage>
        <taxon>Eukaryota</taxon>
        <taxon>Metazoa</taxon>
        <taxon>Ecdysozoa</taxon>
        <taxon>Arthropoda</taxon>
        <taxon>Hexapoda</taxon>
        <taxon>Insecta</taxon>
        <taxon>Pterygota</taxon>
        <taxon>Neoptera</taxon>
        <taxon>Endopterygota</taxon>
        <taxon>Hymenoptera</taxon>
        <taxon>Apocrita</taxon>
        <taxon>Ichneumonoidea</taxon>
        <taxon>Braconidae</taxon>
        <taxon>Aphidiinae</taxon>
        <taxon>Aphidius</taxon>
    </lineage>
</organism>
<dbReference type="CDD" id="cd04658">
    <property type="entry name" value="Piwi_piwi-like_Euk"/>
    <property type="match status" value="1"/>
</dbReference>
<feature type="domain" description="PAZ" evidence="9">
    <location>
        <begin position="387"/>
        <end position="499"/>
    </location>
</feature>
<dbReference type="EMBL" id="JACMRX010000002">
    <property type="protein sequence ID" value="KAF7995707.1"/>
    <property type="molecule type" value="Genomic_DNA"/>
</dbReference>
<evidence type="ECO:0000313" key="12">
    <source>
        <dbReference type="Proteomes" id="UP000639338"/>
    </source>
</evidence>
<dbReference type="Gene3D" id="3.40.50.2300">
    <property type="match status" value="1"/>
</dbReference>
<dbReference type="FunFam" id="3.30.420.10:FF:000014">
    <property type="entry name" value="Piwi-like RNA-mediated gene silencing 1"/>
    <property type="match status" value="1"/>
</dbReference>
<gene>
    <name evidence="11" type="ORF">HCN44_006814</name>
</gene>
<dbReference type="InterPro" id="IPR012337">
    <property type="entry name" value="RNaseH-like_sf"/>
</dbReference>
<dbReference type="GO" id="GO:0003723">
    <property type="term" value="F:RNA binding"/>
    <property type="evidence" value="ECO:0007669"/>
    <property type="project" value="UniProtKB-KW"/>
</dbReference>
<evidence type="ECO:0000256" key="8">
    <source>
        <dbReference type="SAM" id="MobiDB-lite"/>
    </source>
</evidence>
<dbReference type="Pfam" id="PF23278">
    <property type="entry name" value="Piwi_N"/>
    <property type="match status" value="1"/>
</dbReference>
<feature type="region of interest" description="Disordered" evidence="8">
    <location>
        <begin position="1"/>
        <end position="112"/>
    </location>
</feature>
<keyword evidence="12" id="KW-1185">Reference proteome</keyword>
<dbReference type="Gene3D" id="3.30.420.10">
    <property type="entry name" value="Ribonuclease H-like superfamily/Ribonuclease H"/>
    <property type="match status" value="1"/>
</dbReference>
<evidence type="ECO:0000256" key="2">
    <source>
        <dbReference type="ARBA" id="ARBA00022473"/>
    </source>
</evidence>
<evidence type="ECO:0000313" key="11">
    <source>
        <dbReference type="EMBL" id="KAF7995707.1"/>
    </source>
</evidence>
<dbReference type="InterPro" id="IPR036085">
    <property type="entry name" value="PAZ_dom_sf"/>
</dbReference>
<evidence type="ECO:0000256" key="7">
    <source>
        <dbReference type="ARBA" id="ARBA00038291"/>
    </source>
</evidence>
<keyword evidence="4" id="KW-0221">Differentiation</keyword>
<comment type="caution">
    <text evidence="11">The sequence shown here is derived from an EMBL/GenBank/DDBJ whole genome shotgun (WGS) entry which is preliminary data.</text>
</comment>
<dbReference type="InterPro" id="IPR003100">
    <property type="entry name" value="PAZ_dom"/>
</dbReference>
<dbReference type="PANTHER" id="PTHR22891">
    <property type="entry name" value="EUKARYOTIC TRANSLATION INITIATION FACTOR 2C"/>
    <property type="match status" value="1"/>
</dbReference>
<evidence type="ECO:0000256" key="1">
    <source>
        <dbReference type="ARBA" id="ARBA00004496"/>
    </source>
</evidence>
<dbReference type="PROSITE" id="PS50822">
    <property type="entry name" value="PIWI"/>
    <property type="match status" value="1"/>
</dbReference>
<dbReference type="OrthoDB" id="445936at2759"/>
<accession>A0A834Y2U2</accession>
<keyword evidence="2" id="KW-0217">Developmental protein</keyword>
<evidence type="ECO:0000256" key="4">
    <source>
        <dbReference type="ARBA" id="ARBA00022782"/>
    </source>
</evidence>
<reference evidence="11 12" key="1">
    <citation type="submission" date="2020-08" db="EMBL/GenBank/DDBJ databases">
        <title>Aphidius gifuensis genome sequencing and assembly.</title>
        <authorList>
            <person name="Du Z."/>
        </authorList>
    </citation>
    <scope>NUCLEOTIDE SEQUENCE [LARGE SCALE GENOMIC DNA]</scope>
    <source>
        <strain evidence="11">YNYX2018</strain>
        <tissue evidence="11">Adults</tissue>
    </source>
</reference>
<feature type="compositionally biased region" description="Pro residues" evidence="8">
    <location>
        <begin position="76"/>
        <end position="85"/>
    </location>
</feature>
<dbReference type="FunFam" id="2.170.260.10:FF:000003">
    <property type="entry name" value="Piwi-like RNA-mediated gene silencing 2"/>
    <property type="match status" value="1"/>
</dbReference>
<dbReference type="SUPFAM" id="SSF53098">
    <property type="entry name" value="Ribonuclease H-like"/>
    <property type="match status" value="1"/>
</dbReference>
<proteinExistence type="inferred from homology"/>
<comment type="subcellular location">
    <subcellularLocation>
        <location evidence="1">Cytoplasm</location>
    </subcellularLocation>
</comment>
<dbReference type="PROSITE" id="PS50821">
    <property type="entry name" value="PAZ"/>
    <property type="match status" value="1"/>
</dbReference>
<feature type="compositionally biased region" description="Pro residues" evidence="8">
    <location>
        <begin position="35"/>
        <end position="57"/>
    </location>
</feature>
<dbReference type="InterPro" id="IPR003165">
    <property type="entry name" value="Piwi"/>
</dbReference>
<sequence length="971" mass="107339">MADPGRGGGGIGRGMGRGFLLDQMRKAQDASSAPSPGPAPSVVPIPSPAVLPTPAQPAVPRGRGSLLASLKQVSAPPGPPPPPTVATPSPTISTPSPSIPTPSPTPVTATIPRGRGTILASVLSNVPPVSPGSVASSVYDAPGVGRGTLLSRSLASSDDGSSKKLSQVGIPVPAAKGSQILPPSSGDNLGVTGPLSLLNIDNLSTTSGTSLTICRQGESGKTIDIMSNYIDLEFVDGKGIFRYEVKYSPETDSPKIRNALLNQHLEQLGKTKTFDGMTLYLPTKLPERITRLVSLRHDKTEVEITVIFQRQQLPHESMQFFNVLLNKVMRCLQMVRINRNNFNPRCAHKIQQHRMELWPGYITAIEEVEGGLKLNIDANHRVMRTDTVYDFIKLTMQESRGGNPRDTVFGDLVGVTVLTRYNNETYRIDDIVWDKNPLFEFDCKGKATTLAEYYKVHWNLTIKDVKQPLLLHRAKKRLTQGGTKEEEILLIPELCYMTGLTDKIRSDFKIMRDLATVTQVVPEARRQVIKKFIDDVKKHEVAGELLRSWGLKMANDLTKFKGRTLDPDTIIHGGGKRTVVNDKADWGGPTTKSPMLRVHNLSNWFICSTERDAKFAKEFVKLLQICARDMGMIVKDPIVVGLKNDSTQSYINEIRKVINPSLEMVVCVVPTIRADRYSAIKKLCCVESPIKSQVIVTKTISNEKKVKSVTEKIALQMNCKMGGALWALKMPFTDVMVVGIDVFHAGVGQKAASVAGFIASLDENMTTWHSNTCHQAPGQELIDLLKVCLVTAIKAYHRYRGIYPNRIIIYRDGVGDGQLSLVAGYEVEQLKKAFEIVERSYEPKITMIIVQKRINTRIMALRGSTLNNPLPGTIVDSMVTRKSWYDFFLVPQTARQGTVTPVHYIVLIDDANFKTDHLQRLTYKLCHLYYNWPGTIRVPAPCQYAHKLASLVGQNIQAKPSECLAETLYFL</sequence>
<keyword evidence="5" id="KW-0694">RNA-binding</keyword>